<evidence type="ECO:0000313" key="2">
    <source>
        <dbReference type="EMBL" id="VDM00557.1"/>
    </source>
</evidence>
<protein>
    <submittedName>
        <fullName evidence="4">Protein furry</fullName>
    </submittedName>
</protein>
<evidence type="ECO:0000313" key="3">
    <source>
        <dbReference type="Proteomes" id="UP000275846"/>
    </source>
</evidence>
<keyword evidence="3" id="KW-1185">Reference proteome</keyword>
<dbReference type="GO" id="GO:0005938">
    <property type="term" value="C:cell cortex"/>
    <property type="evidence" value="ECO:0007669"/>
    <property type="project" value="TreeGrafter"/>
</dbReference>
<feature type="region of interest" description="Disordered" evidence="1">
    <location>
        <begin position="319"/>
        <end position="341"/>
    </location>
</feature>
<evidence type="ECO:0000256" key="1">
    <source>
        <dbReference type="SAM" id="MobiDB-lite"/>
    </source>
</evidence>
<evidence type="ECO:0000313" key="4">
    <source>
        <dbReference type="WBParaSite" id="SSLN_0001470901-mRNA-1"/>
    </source>
</evidence>
<dbReference type="Proteomes" id="UP000275846">
    <property type="component" value="Unassembled WGS sequence"/>
</dbReference>
<sequence length="1184" mass="124271">MLCQCRPLARRLAVHILRETRAVLRLINLTANANREAPTSTLHDAGVSKGPHTTAATSAARSATAVVNPELCCIDILDSLAPVILEQVLTLLPSSERHDLMNIQNIDFRSIAERSNPVWFSGPLNPALYNQRSALNSHPSGGLGLTANSRPVDLKSSGFVPATGSGGSLQEQSRVLLPAEKSGVAGGGGGGRPLGAAVTVESGEDRKAGAARTAAPLNSYCQLLQSPFLIQPQRERTQLTDVWGTVIAVALSVTSPLSCHPSMLHTWSIVFQRIHQLFPLIDPVNHMSKKIYLDVRQPERCGYQGSKYILTAITPGPSPAKTPETLATENRTSSILQRTSKKPTTERDQLLPLWHNYVVLACCIAPSSTGVYIIDRSRQGYADVPQMHPSCSPQLSRLRPVGSVESMPNPSNTAGASSAATFDSNTVGPTTAAGLEEAHQRPAPVTSKLFLSAKENARDLVKLILPLLRCEQVELRESVICGLSRIQPAAFRDVLEDLHPILKDTTERKQENVRRRRRRDILRVSLIRLLAHMAKNAVFQHAESYITTNQGGLLPVLVNFIEWTRAYLESVSEPTSVVVTSVGAQTSLLGQYAAAPATAGTAIAISAASSTSAGDSGSNNVVGAANTVAAAAAAGPGSPGAAGGVAATTAASVTPAGALAASSATSTPATLAPPPPSTTATASSAAAVNTTTTAASVAATAASASSSSSSHAQALPDPALIAEGRLFFCIFIRDLIRHLTREKRQKFLSASLRRALFLLFSRWSGDTKWSQNNTSEPSFGKFGLAYKPTLAAAATVASPYSLVDHVSGDLVVAMASINSADQASPTDDSDQYAKSLTGVDSSLWLELIWYANQAMGAVVCCGPIFDPCALFLIPPTAAAAAAATAPSLQPAHVRSMSCSVTSSGGDGGTRATAAAGGGGGSDELALMAQSSSFSLTTVSTSSTSAATVTTAAAAAATASTFGVDSQPTAPLGVAGAAVTATFPTASSAPTSTILPVSTRTHVSATNRPSTSPPPGYVFHWLCGLLMCRDAKLLLSPWMWGCPVVSFGVLSTALQGSLSKSTASNIRLEDSLRSLVISAAGGRRLDILFRQLGEETLALLLDMNPEMPLLLDFLIDRCYTSTLNIVEAVLIVICRKFISKALIRNAALLRSSRKPQDAFLVLCSPAGIYHKRTESSFKRYRCKTF</sequence>
<dbReference type="PANTHER" id="PTHR12295:SF30">
    <property type="entry name" value="PROTEIN FURRY"/>
    <property type="match status" value="1"/>
</dbReference>
<dbReference type="GO" id="GO:0000902">
    <property type="term" value="P:cell morphogenesis"/>
    <property type="evidence" value="ECO:0007669"/>
    <property type="project" value="InterPro"/>
</dbReference>
<dbReference type="WBParaSite" id="SSLN_0001470901-mRNA-1">
    <property type="protein sequence ID" value="SSLN_0001470901-mRNA-1"/>
    <property type="gene ID" value="SSLN_0001470901"/>
</dbReference>
<dbReference type="AlphaFoldDB" id="A0A183TCH3"/>
<proteinExistence type="predicted"/>
<dbReference type="EMBL" id="UYSU01038707">
    <property type="protein sequence ID" value="VDM00557.1"/>
    <property type="molecule type" value="Genomic_DNA"/>
</dbReference>
<dbReference type="InterPro" id="IPR039867">
    <property type="entry name" value="Furry/Tao3/Mor2"/>
</dbReference>
<feature type="region of interest" description="Disordered" evidence="1">
    <location>
        <begin position="400"/>
        <end position="440"/>
    </location>
</feature>
<feature type="region of interest" description="Disordered" evidence="1">
    <location>
        <begin position="665"/>
        <end position="685"/>
    </location>
</feature>
<dbReference type="GO" id="GO:0030427">
    <property type="term" value="C:site of polarized growth"/>
    <property type="evidence" value="ECO:0007669"/>
    <property type="project" value="TreeGrafter"/>
</dbReference>
<feature type="compositionally biased region" description="Polar residues" evidence="1">
    <location>
        <begin position="325"/>
        <end position="338"/>
    </location>
</feature>
<reference evidence="4" key="1">
    <citation type="submission" date="2016-06" db="UniProtKB">
        <authorList>
            <consortium name="WormBaseParasite"/>
        </authorList>
    </citation>
    <scope>IDENTIFICATION</scope>
</reference>
<dbReference type="PANTHER" id="PTHR12295">
    <property type="entry name" value="FURRY-RELATED"/>
    <property type="match status" value="1"/>
</dbReference>
<name>A0A183TCH3_SCHSO</name>
<organism evidence="4">
    <name type="scientific">Schistocephalus solidus</name>
    <name type="common">Tapeworm</name>
    <dbReference type="NCBI Taxonomy" id="70667"/>
    <lineage>
        <taxon>Eukaryota</taxon>
        <taxon>Metazoa</taxon>
        <taxon>Spiralia</taxon>
        <taxon>Lophotrochozoa</taxon>
        <taxon>Platyhelminthes</taxon>
        <taxon>Cestoda</taxon>
        <taxon>Eucestoda</taxon>
        <taxon>Diphyllobothriidea</taxon>
        <taxon>Diphyllobothriidae</taxon>
        <taxon>Schistocephalus</taxon>
    </lineage>
</organism>
<feature type="compositionally biased region" description="Polar residues" evidence="1">
    <location>
        <begin position="406"/>
        <end position="429"/>
    </location>
</feature>
<reference evidence="2 3" key="2">
    <citation type="submission" date="2018-11" db="EMBL/GenBank/DDBJ databases">
        <authorList>
            <consortium name="Pathogen Informatics"/>
        </authorList>
    </citation>
    <scope>NUCLEOTIDE SEQUENCE [LARGE SCALE GENOMIC DNA]</scope>
    <source>
        <strain evidence="2 3">NST_G2</strain>
    </source>
</reference>
<dbReference type="OrthoDB" id="6287725at2759"/>
<gene>
    <name evidence="2" type="ORF">SSLN_LOCUS14171</name>
</gene>
<accession>A0A183TCH3</accession>
<dbReference type="STRING" id="70667.A0A183TCH3"/>